<organism evidence="3">
    <name type="scientific">Gongylonema pulchrum</name>
    <dbReference type="NCBI Taxonomy" id="637853"/>
    <lineage>
        <taxon>Eukaryota</taxon>
        <taxon>Metazoa</taxon>
        <taxon>Ecdysozoa</taxon>
        <taxon>Nematoda</taxon>
        <taxon>Chromadorea</taxon>
        <taxon>Rhabditida</taxon>
        <taxon>Spirurina</taxon>
        <taxon>Spiruromorpha</taxon>
        <taxon>Spiruroidea</taxon>
        <taxon>Gongylonematidae</taxon>
        <taxon>Gongylonema</taxon>
    </lineage>
</organism>
<evidence type="ECO:0000313" key="2">
    <source>
        <dbReference type="Proteomes" id="UP000271098"/>
    </source>
</evidence>
<dbReference type="AlphaFoldDB" id="A0A183ETZ0"/>
<dbReference type="WBParaSite" id="GPUH_0002446101-mRNA-1">
    <property type="protein sequence ID" value="GPUH_0002446101-mRNA-1"/>
    <property type="gene ID" value="GPUH_0002446101"/>
</dbReference>
<keyword evidence="2" id="KW-1185">Reference proteome</keyword>
<proteinExistence type="predicted"/>
<evidence type="ECO:0000313" key="3">
    <source>
        <dbReference type="WBParaSite" id="GPUH_0002446101-mRNA-1"/>
    </source>
</evidence>
<reference evidence="3" key="1">
    <citation type="submission" date="2016-06" db="UniProtKB">
        <authorList>
            <consortium name="WormBaseParasite"/>
        </authorList>
    </citation>
    <scope>IDENTIFICATION</scope>
</reference>
<protein>
    <submittedName>
        <fullName evidence="1 3">Uncharacterized protein</fullName>
    </submittedName>
</protein>
<reference evidence="1 2" key="2">
    <citation type="submission" date="2018-11" db="EMBL/GenBank/DDBJ databases">
        <authorList>
            <consortium name="Pathogen Informatics"/>
        </authorList>
    </citation>
    <scope>NUCLEOTIDE SEQUENCE [LARGE SCALE GENOMIC DNA]</scope>
</reference>
<dbReference type="Proteomes" id="UP000271098">
    <property type="component" value="Unassembled WGS sequence"/>
</dbReference>
<evidence type="ECO:0000313" key="1">
    <source>
        <dbReference type="EMBL" id="VDN42825.1"/>
    </source>
</evidence>
<accession>A0A183ETZ0</accession>
<dbReference type="OrthoDB" id="8841981at2759"/>
<sequence length="106" mass="10990">MTVSAGTWTSDPRIVSDGFSRPSILNNGLLSSLAKGMFGLGETGVPSTRAHAPTTLRHPITECNTHACSLIIASANTILSRTRTPAAIRAFAPTLTLGPIFAVGSI</sequence>
<name>A0A183ETZ0_9BILA</name>
<gene>
    <name evidence="1" type="ORF">GPUH_LOCUS24430</name>
</gene>
<dbReference type="EMBL" id="UYRT01101117">
    <property type="protein sequence ID" value="VDN42825.1"/>
    <property type="molecule type" value="Genomic_DNA"/>
</dbReference>